<dbReference type="Gene3D" id="3.10.20.90">
    <property type="entry name" value="Phosphatidylinositol 3-kinase Catalytic Subunit, Chain A, domain 1"/>
    <property type="match status" value="1"/>
</dbReference>
<dbReference type="Pfam" id="PF00620">
    <property type="entry name" value="RhoGAP"/>
    <property type="match status" value="1"/>
</dbReference>
<dbReference type="GO" id="GO:0007165">
    <property type="term" value="P:signal transduction"/>
    <property type="evidence" value="ECO:0007669"/>
    <property type="project" value="InterPro"/>
</dbReference>
<dbReference type="CDD" id="cd04385">
    <property type="entry name" value="RhoGAP_ARAP"/>
    <property type="match status" value="1"/>
</dbReference>
<dbReference type="SMART" id="SM00324">
    <property type="entry name" value="RhoGAP"/>
    <property type="match status" value="1"/>
</dbReference>
<dbReference type="InterPro" id="IPR052227">
    <property type="entry name" value="Arf-Rho-GAP_ANK-PH_domain"/>
</dbReference>
<dbReference type="InterPro" id="IPR000198">
    <property type="entry name" value="RhoGAP_dom"/>
</dbReference>
<dbReference type="Gene3D" id="1.10.555.10">
    <property type="entry name" value="Rho GTPase activation protein"/>
    <property type="match status" value="1"/>
</dbReference>
<evidence type="ECO:0000256" key="2">
    <source>
        <dbReference type="ARBA" id="ARBA00022490"/>
    </source>
</evidence>
<dbReference type="PANTHER" id="PTHR45899">
    <property type="entry name" value="RHO GTPASE ACTIVATING PROTEIN AT 15B, ISOFORM C"/>
    <property type="match status" value="1"/>
</dbReference>
<name>A0A9Q0S0X9_9DIPT</name>
<dbReference type="InterPro" id="IPR008936">
    <property type="entry name" value="Rho_GTPase_activation_prot"/>
</dbReference>
<organism evidence="5 6">
    <name type="scientific">Pseudolycoriella hygida</name>
    <dbReference type="NCBI Taxonomy" id="35572"/>
    <lineage>
        <taxon>Eukaryota</taxon>
        <taxon>Metazoa</taxon>
        <taxon>Ecdysozoa</taxon>
        <taxon>Arthropoda</taxon>
        <taxon>Hexapoda</taxon>
        <taxon>Insecta</taxon>
        <taxon>Pterygota</taxon>
        <taxon>Neoptera</taxon>
        <taxon>Endopterygota</taxon>
        <taxon>Diptera</taxon>
        <taxon>Nematocera</taxon>
        <taxon>Sciaroidea</taxon>
        <taxon>Sciaridae</taxon>
        <taxon>Pseudolycoriella</taxon>
    </lineage>
</organism>
<dbReference type="OrthoDB" id="29546at2759"/>
<dbReference type="EMBL" id="WJQU01000003">
    <property type="protein sequence ID" value="KAJ6640262.1"/>
    <property type="molecule type" value="Genomic_DNA"/>
</dbReference>
<comment type="subcellular location">
    <subcellularLocation>
        <location evidence="1">Cytoplasm</location>
    </subcellularLocation>
</comment>
<dbReference type="PANTHER" id="PTHR45899:SF2">
    <property type="entry name" value="RHO GTPASE ACTIVATING PROTEIN AT 15B, ISOFORM C"/>
    <property type="match status" value="1"/>
</dbReference>
<sequence length="593" mass="68235">MAFGSSPVFVFKSQENAKTSEESNKLSNLHEIVPKPVPAPRRIVTEQNLHIEAGPMLMIDCPPHSLYMIMASPRETKVWRHIIKEVAHNNGPSLKEQQLTKDDVPVIVDKCINFIYAQGSMSEGIYRKSGSENSINKLLKLFRTDAFSVQITRTEYNEHDVSNVLKRFMRDLPDRLLGKYTASFISVTEMRTKSEKVKAYKELLSRLPTIEYQTLKKLIAHLHFIQSQKIRNKMGVDNLSIIWGPTLLQDKNAEMQYSQKEADVIIELICLYKNLYQLTSDELAKEQIMLSVLQKYHAAAENLSDTVKQSGDLKVWITLDGNPDNEIEEKPQVNVTLTPTKTVYDVCKELASKINRPPFAITLSEIILNGALQRPLHYSEKLFDVVLKWSYWPECDRKDNFLRLRPMKFLKDVERALKNLPTVSPNKELKFADCKTKAFKSYTLELVGDRITVMKKEKSAVVQVKEINLRHATAYIGCEKKRDFQLRWAITLIESDPNTNIMRTRDSPYIGHVIAGTNSNDSLVWYSSILHSLYGDNITPNPEIIHIEFLKLFRSQTVAYWFHCSAKFEASRFEGRNHWCRGLKFALMVTVGR</sequence>
<proteinExistence type="predicted"/>
<dbReference type="AlphaFoldDB" id="A0A9Q0S0X9"/>
<keyword evidence="6" id="KW-1185">Reference proteome</keyword>
<keyword evidence="3" id="KW-0677">Repeat</keyword>
<dbReference type="GO" id="GO:0005547">
    <property type="term" value="F:phosphatidylinositol-3,4,5-trisphosphate binding"/>
    <property type="evidence" value="ECO:0007669"/>
    <property type="project" value="InterPro"/>
</dbReference>
<gene>
    <name evidence="5" type="primary">Arap3</name>
    <name evidence="5" type="ORF">Bhyg_13012</name>
</gene>
<accession>A0A9Q0S0X9</accession>
<feature type="domain" description="Rho-GAP" evidence="4">
    <location>
        <begin position="92"/>
        <end position="276"/>
    </location>
</feature>
<protein>
    <submittedName>
        <fullName evidence="5">Arf-GAP with Rho-GAP domain, ANK repeat and PH domain-containing protein 3</fullName>
    </submittedName>
</protein>
<comment type="caution">
    <text evidence="5">The sequence shown here is derived from an EMBL/GenBank/DDBJ whole genome shotgun (WGS) entry which is preliminary data.</text>
</comment>
<evidence type="ECO:0000256" key="3">
    <source>
        <dbReference type="ARBA" id="ARBA00022737"/>
    </source>
</evidence>
<dbReference type="InterPro" id="IPR037858">
    <property type="entry name" value="RhoGAP_ARAP"/>
</dbReference>
<dbReference type="GO" id="GO:0005096">
    <property type="term" value="F:GTPase activator activity"/>
    <property type="evidence" value="ECO:0007669"/>
    <property type="project" value="InterPro"/>
</dbReference>
<reference evidence="5" key="1">
    <citation type="submission" date="2022-07" db="EMBL/GenBank/DDBJ databases">
        <authorList>
            <person name="Trinca V."/>
            <person name="Uliana J.V.C."/>
            <person name="Torres T.T."/>
            <person name="Ward R.J."/>
            <person name="Monesi N."/>
        </authorList>
    </citation>
    <scope>NUCLEOTIDE SEQUENCE</scope>
    <source>
        <strain evidence="5">HSMRA1968</strain>
        <tissue evidence="5">Whole embryos</tissue>
    </source>
</reference>
<evidence type="ECO:0000313" key="6">
    <source>
        <dbReference type="Proteomes" id="UP001151699"/>
    </source>
</evidence>
<dbReference type="PROSITE" id="PS50238">
    <property type="entry name" value="RHOGAP"/>
    <property type="match status" value="1"/>
</dbReference>
<evidence type="ECO:0000256" key="1">
    <source>
        <dbReference type="ARBA" id="ARBA00004496"/>
    </source>
</evidence>
<dbReference type="SUPFAM" id="SSF48350">
    <property type="entry name" value="GTPase activation domain, GAP"/>
    <property type="match status" value="1"/>
</dbReference>
<dbReference type="Proteomes" id="UP001151699">
    <property type="component" value="Chromosome X"/>
</dbReference>
<keyword evidence="2" id="KW-0963">Cytoplasm</keyword>
<evidence type="ECO:0000259" key="4">
    <source>
        <dbReference type="PROSITE" id="PS50238"/>
    </source>
</evidence>
<evidence type="ECO:0000313" key="5">
    <source>
        <dbReference type="EMBL" id="KAJ6640262.1"/>
    </source>
</evidence>
<dbReference type="GO" id="GO:0005737">
    <property type="term" value="C:cytoplasm"/>
    <property type="evidence" value="ECO:0007669"/>
    <property type="project" value="UniProtKB-SubCell"/>
</dbReference>